<organism evidence="3 4">
    <name type="scientific">Streptomyces pyxinae</name>
    <dbReference type="NCBI Taxonomy" id="2970734"/>
    <lineage>
        <taxon>Bacteria</taxon>
        <taxon>Bacillati</taxon>
        <taxon>Actinomycetota</taxon>
        <taxon>Actinomycetes</taxon>
        <taxon>Kitasatosporales</taxon>
        <taxon>Streptomycetaceae</taxon>
        <taxon>Streptomyces</taxon>
    </lineage>
</organism>
<reference evidence="3" key="1">
    <citation type="submission" date="2022-08" db="EMBL/GenBank/DDBJ databases">
        <authorList>
            <person name="Somphong A."/>
            <person name="Phongsopitanun W."/>
        </authorList>
    </citation>
    <scope>NUCLEOTIDE SEQUENCE</scope>
    <source>
        <strain evidence="3">LP05-1</strain>
    </source>
</reference>
<dbReference type="RefSeq" id="WP_258787850.1">
    <property type="nucleotide sequence ID" value="NZ_JANUGQ010000009.1"/>
</dbReference>
<feature type="transmembrane region" description="Helical" evidence="2">
    <location>
        <begin position="194"/>
        <end position="213"/>
    </location>
</feature>
<dbReference type="Proteomes" id="UP001431313">
    <property type="component" value="Unassembled WGS sequence"/>
</dbReference>
<feature type="region of interest" description="Disordered" evidence="1">
    <location>
        <begin position="57"/>
        <end position="76"/>
    </location>
</feature>
<evidence type="ECO:0000313" key="4">
    <source>
        <dbReference type="Proteomes" id="UP001431313"/>
    </source>
</evidence>
<feature type="transmembrane region" description="Helical" evidence="2">
    <location>
        <begin position="219"/>
        <end position="237"/>
    </location>
</feature>
<evidence type="ECO:0008006" key="5">
    <source>
        <dbReference type="Google" id="ProtNLM"/>
    </source>
</evidence>
<proteinExistence type="predicted"/>
<comment type="caution">
    <text evidence="3">The sequence shown here is derived from an EMBL/GenBank/DDBJ whole genome shotgun (WGS) entry which is preliminary data.</text>
</comment>
<evidence type="ECO:0000256" key="2">
    <source>
        <dbReference type="SAM" id="Phobius"/>
    </source>
</evidence>
<keyword evidence="4" id="KW-1185">Reference proteome</keyword>
<keyword evidence="2" id="KW-0812">Transmembrane</keyword>
<keyword evidence="2" id="KW-0472">Membrane</keyword>
<evidence type="ECO:0000313" key="3">
    <source>
        <dbReference type="EMBL" id="MCS0636641.1"/>
    </source>
</evidence>
<name>A0ABT2CGV4_9ACTN</name>
<gene>
    <name evidence="3" type="ORF">NX801_13425</name>
</gene>
<sequence>MTTDHHHYFQELAAALRGAGVPADRADATVADLTGHLAETGADPLAEFGPATEFAARLAGGGPENTGPDEPDEPGAAAESWRWTCDIYNDRRLLGIYGDQGWEVERLDTLGRFVCRRSPGTALRWEYRREPMTLLNRRAVIDRLAPEGWELCGEWILYAYFKRPRAAEAGPAAALTELPAPPPRSLFLSRHGKLVLGLCASLVLLSLVLLAVSGSSGPWWVTAVAGACGGVGALYGVRRDILKGAESR</sequence>
<dbReference type="EMBL" id="JANUGQ010000009">
    <property type="protein sequence ID" value="MCS0636641.1"/>
    <property type="molecule type" value="Genomic_DNA"/>
</dbReference>
<evidence type="ECO:0000256" key="1">
    <source>
        <dbReference type="SAM" id="MobiDB-lite"/>
    </source>
</evidence>
<keyword evidence="2" id="KW-1133">Transmembrane helix</keyword>
<protein>
    <recommendedName>
        <fullName evidence="5">DUF2812 domain-containing protein</fullName>
    </recommendedName>
</protein>
<accession>A0ABT2CGV4</accession>